<dbReference type="OrthoDB" id="3194870at2"/>
<feature type="domain" description="DJ-1/PfpI" evidence="1">
    <location>
        <begin position="8"/>
        <end position="176"/>
    </location>
</feature>
<evidence type="ECO:0000313" key="2">
    <source>
        <dbReference type="EMBL" id="RXR23133.1"/>
    </source>
</evidence>
<dbReference type="Pfam" id="PF01965">
    <property type="entry name" value="DJ-1_PfpI"/>
    <property type="match status" value="1"/>
</dbReference>
<name>A0A4Q1KNX4_9CELL</name>
<dbReference type="RefSeq" id="WP_030153050.1">
    <property type="nucleotide sequence ID" value="NZ_JOFV01000020.1"/>
</dbReference>
<dbReference type="InterPro" id="IPR052158">
    <property type="entry name" value="INH-QAR"/>
</dbReference>
<reference evidence="4 5" key="1">
    <citation type="submission" date="2019-01" db="EMBL/GenBank/DDBJ databases">
        <title>Oerskovia turbata Genome sequencing and assembly.</title>
        <authorList>
            <person name="Dou T."/>
        </authorList>
    </citation>
    <scope>NUCLEOTIDE SEQUENCE [LARGE SCALE GENOMIC DNA]</scope>
    <source>
        <strain evidence="3 4">JCM12123</strain>
        <strain evidence="2 5">JCM3160</strain>
    </source>
</reference>
<evidence type="ECO:0000313" key="3">
    <source>
        <dbReference type="EMBL" id="RXR31668.1"/>
    </source>
</evidence>
<accession>A0A4Q1KNX4</accession>
<dbReference type="GO" id="GO:0006355">
    <property type="term" value="P:regulation of DNA-templated transcription"/>
    <property type="evidence" value="ECO:0007669"/>
    <property type="project" value="TreeGrafter"/>
</dbReference>
<comment type="caution">
    <text evidence="3">The sequence shown here is derived from an EMBL/GenBank/DDBJ whole genome shotgun (WGS) entry which is preliminary data.</text>
</comment>
<dbReference type="PANTHER" id="PTHR43130:SF3">
    <property type="entry name" value="HTH-TYPE TRANSCRIPTIONAL REGULATOR RV1931C"/>
    <property type="match status" value="1"/>
</dbReference>
<dbReference type="STRING" id="1713.GCA_000718325_03326"/>
<dbReference type="Proteomes" id="UP000290517">
    <property type="component" value="Unassembled WGS sequence"/>
</dbReference>
<dbReference type="CDD" id="cd03139">
    <property type="entry name" value="GATase1_PfpI_2"/>
    <property type="match status" value="1"/>
</dbReference>
<keyword evidence="5" id="KW-1185">Reference proteome</keyword>
<dbReference type="SUPFAM" id="SSF52317">
    <property type="entry name" value="Class I glutamine amidotransferase-like"/>
    <property type="match status" value="1"/>
</dbReference>
<protein>
    <submittedName>
        <fullName evidence="3">DJ-1/PfpI family protein</fullName>
    </submittedName>
</protein>
<dbReference type="EMBL" id="SDJR01000011">
    <property type="protein sequence ID" value="RXR23133.1"/>
    <property type="molecule type" value="Genomic_DNA"/>
</dbReference>
<organism evidence="3 4">
    <name type="scientific">Oerskovia turbata</name>
    <dbReference type="NCBI Taxonomy" id="1713"/>
    <lineage>
        <taxon>Bacteria</taxon>
        <taxon>Bacillati</taxon>
        <taxon>Actinomycetota</taxon>
        <taxon>Actinomycetes</taxon>
        <taxon>Micrococcales</taxon>
        <taxon>Cellulomonadaceae</taxon>
        <taxon>Oerskovia</taxon>
    </lineage>
</organism>
<dbReference type="Proteomes" id="UP000289805">
    <property type="component" value="Unassembled WGS sequence"/>
</dbReference>
<evidence type="ECO:0000313" key="5">
    <source>
        <dbReference type="Proteomes" id="UP000290517"/>
    </source>
</evidence>
<sequence length="195" mass="20923">MTTGNGLSVGIFVFDGAEELNVAGPYEVFTTWRERSSLKPRVSTFSWDGRGVRLAQGLHMVPDGSADDVDPVQVLVHPGGPGVRRLVGDPAHLAWLHAMRARTPLLTSVCTGSLAYAAAGLLAGRPATTHWDHVDELARLDPSILVDTETRFVDDGDVVTSAGVSAGIDMALHLVERLENAEVAEEVRRALQYEG</sequence>
<dbReference type="InterPro" id="IPR002818">
    <property type="entry name" value="DJ-1/PfpI"/>
</dbReference>
<dbReference type="PANTHER" id="PTHR43130">
    <property type="entry name" value="ARAC-FAMILY TRANSCRIPTIONAL REGULATOR"/>
    <property type="match status" value="1"/>
</dbReference>
<evidence type="ECO:0000259" key="1">
    <source>
        <dbReference type="Pfam" id="PF01965"/>
    </source>
</evidence>
<dbReference type="Gene3D" id="3.40.50.880">
    <property type="match status" value="1"/>
</dbReference>
<dbReference type="EMBL" id="SDJQ01000023">
    <property type="protein sequence ID" value="RXR31668.1"/>
    <property type="molecule type" value="Genomic_DNA"/>
</dbReference>
<proteinExistence type="predicted"/>
<dbReference type="AlphaFoldDB" id="A0A4Q1KNX4"/>
<gene>
    <name evidence="2" type="ORF">EQW73_15430</name>
    <name evidence="3" type="ORF">EQW78_16010</name>
</gene>
<dbReference type="InterPro" id="IPR029062">
    <property type="entry name" value="Class_I_gatase-like"/>
</dbReference>
<evidence type="ECO:0000313" key="4">
    <source>
        <dbReference type="Proteomes" id="UP000289805"/>
    </source>
</evidence>